<name>A0A2W4XSN1_9CYAN</name>
<protein>
    <submittedName>
        <fullName evidence="1">Uncharacterized protein</fullName>
    </submittedName>
</protein>
<reference evidence="2" key="1">
    <citation type="submission" date="2018-04" db="EMBL/GenBank/DDBJ databases">
        <authorList>
            <person name="Cornet L."/>
        </authorList>
    </citation>
    <scope>NUCLEOTIDE SEQUENCE [LARGE SCALE GENOMIC DNA]</scope>
</reference>
<sequence length="149" mass="15946">MRQISPSSSAIANLPTSTDYAQRYILAIGLATGCTIPSAQHHHHHHRLGHHRLGLASAIANLPTSTDYAQRCIFGGDDSPEKSAMEEFTGSPVATGCGCRQNIGLLPSIAADGSSEFPLRPHGLSRIASACGRNYRRLPFRLPWPCASS</sequence>
<organism evidence="1 2">
    <name type="scientific">Phormidesmis priestleyi</name>
    <dbReference type="NCBI Taxonomy" id="268141"/>
    <lineage>
        <taxon>Bacteria</taxon>
        <taxon>Bacillati</taxon>
        <taxon>Cyanobacteriota</taxon>
        <taxon>Cyanophyceae</taxon>
        <taxon>Leptolyngbyales</taxon>
        <taxon>Leptolyngbyaceae</taxon>
        <taxon>Phormidesmis</taxon>
    </lineage>
</organism>
<dbReference type="EMBL" id="QBMP01000052">
    <property type="protein sequence ID" value="PZO57439.1"/>
    <property type="molecule type" value="Genomic_DNA"/>
</dbReference>
<accession>A0A2W4XSN1</accession>
<dbReference type="Proteomes" id="UP000249794">
    <property type="component" value="Unassembled WGS sequence"/>
</dbReference>
<evidence type="ECO:0000313" key="2">
    <source>
        <dbReference type="Proteomes" id="UP000249794"/>
    </source>
</evidence>
<evidence type="ECO:0000313" key="1">
    <source>
        <dbReference type="EMBL" id="PZO57439.1"/>
    </source>
</evidence>
<reference evidence="1 2" key="2">
    <citation type="submission" date="2018-06" db="EMBL/GenBank/DDBJ databases">
        <title>Metagenomic assembly of (sub)arctic Cyanobacteria and their associated microbiome from non-axenic cultures.</title>
        <authorList>
            <person name="Baurain D."/>
        </authorList>
    </citation>
    <scope>NUCLEOTIDE SEQUENCE [LARGE SCALE GENOMIC DNA]</scope>
    <source>
        <strain evidence="1">ULC027bin1</strain>
    </source>
</reference>
<dbReference type="AlphaFoldDB" id="A0A2W4XSN1"/>
<proteinExistence type="predicted"/>
<dbReference type="PROSITE" id="PS51257">
    <property type="entry name" value="PROKAR_LIPOPROTEIN"/>
    <property type="match status" value="1"/>
</dbReference>
<gene>
    <name evidence="1" type="ORF">DCF15_07190</name>
</gene>
<comment type="caution">
    <text evidence="1">The sequence shown here is derived from an EMBL/GenBank/DDBJ whole genome shotgun (WGS) entry which is preliminary data.</text>
</comment>